<evidence type="ECO:0000259" key="7">
    <source>
        <dbReference type="PROSITE" id="PS51935"/>
    </source>
</evidence>
<feature type="domain" description="NlpC/P60" evidence="7">
    <location>
        <begin position="814"/>
        <end position="938"/>
    </location>
</feature>
<dbReference type="SUPFAM" id="SSF51261">
    <property type="entry name" value="Duplicated hybrid motif"/>
    <property type="match status" value="1"/>
</dbReference>
<evidence type="ECO:0000256" key="2">
    <source>
        <dbReference type="ARBA" id="ARBA00022670"/>
    </source>
</evidence>
<accession>A0ABT1EG80</accession>
<evidence type="ECO:0000313" key="8">
    <source>
        <dbReference type="EMBL" id="MCP1109698.1"/>
    </source>
</evidence>
<dbReference type="InterPro" id="IPR000064">
    <property type="entry name" value="NLP_P60_dom"/>
</dbReference>
<keyword evidence="6" id="KW-1133">Transmembrane helix</keyword>
<evidence type="ECO:0000256" key="6">
    <source>
        <dbReference type="SAM" id="Phobius"/>
    </source>
</evidence>
<keyword evidence="6" id="KW-0812">Transmembrane</keyword>
<dbReference type="Pfam" id="PF00877">
    <property type="entry name" value="NLPC_P60"/>
    <property type="match status" value="1"/>
</dbReference>
<dbReference type="InterPro" id="IPR011055">
    <property type="entry name" value="Dup_hybrid_motif"/>
</dbReference>
<gene>
    <name evidence="8" type="ORF">NK118_05455</name>
</gene>
<feature type="transmembrane region" description="Helical" evidence="6">
    <location>
        <begin position="454"/>
        <end position="474"/>
    </location>
</feature>
<evidence type="ECO:0000256" key="5">
    <source>
        <dbReference type="SAM" id="MobiDB-lite"/>
    </source>
</evidence>
<dbReference type="NCBIfam" id="NF045974">
    <property type="entry name" value="conju_CD1108"/>
    <property type="match status" value="1"/>
</dbReference>
<dbReference type="Pfam" id="PF01551">
    <property type="entry name" value="Peptidase_M23"/>
    <property type="match status" value="1"/>
</dbReference>
<dbReference type="SUPFAM" id="SSF54001">
    <property type="entry name" value="Cysteine proteinases"/>
    <property type="match status" value="1"/>
</dbReference>
<keyword evidence="4" id="KW-0788">Thiol protease</keyword>
<feature type="compositionally biased region" description="Basic and acidic residues" evidence="5">
    <location>
        <begin position="150"/>
        <end position="162"/>
    </location>
</feature>
<evidence type="ECO:0000256" key="3">
    <source>
        <dbReference type="ARBA" id="ARBA00022801"/>
    </source>
</evidence>
<evidence type="ECO:0000256" key="1">
    <source>
        <dbReference type="ARBA" id="ARBA00007074"/>
    </source>
</evidence>
<dbReference type="InterPro" id="IPR038765">
    <property type="entry name" value="Papain-like_cys_pep_sf"/>
</dbReference>
<dbReference type="PANTHER" id="PTHR21666:SF270">
    <property type="entry name" value="MUREIN HYDROLASE ACTIVATOR ENVC"/>
    <property type="match status" value="1"/>
</dbReference>
<dbReference type="PANTHER" id="PTHR21666">
    <property type="entry name" value="PEPTIDASE-RELATED"/>
    <property type="match status" value="1"/>
</dbReference>
<keyword evidence="2" id="KW-0645">Protease</keyword>
<dbReference type="EMBL" id="JAMZFV010000005">
    <property type="protein sequence ID" value="MCP1109698.1"/>
    <property type="molecule type" value="Genomic_DNA"/>
</dbReference>
<evidence type="ECO:0000256" key="4">
    <source>
        <dbReference type="ARBA" id="ARBA00022807"/>
    </source>
</evidence>
<dbReference type="Gene3D" id="2.70.70.10">
    <property type="entry name" value="Glucose Permease (Domain IIA)"/>
    <property type="match status" value="1"/>
</dbReference>
<organism evidence="8 9">
    <name type="scientific">Ohessyouella blattaphilus</name>
    <dbReference type="NCBI Taxonomy" id="2949333"/>
    <lineage>
        <taxon>Bacteria</taxon>
        <taxon>Bacillati</taxon>
        <taxon>Bacillota</taxon>
        <taxon>Clostridia</taxon>
        <taxon>Lachnospirales</taxon>
        <taxon>Lachnospiraceae</taxon>
        <taxon>Ohessyouella</taxon>
    </lineage>
</organism>
<dbReference type="Proteomes" id="UP001523565">
    <property type="component" value="Unassembled WGS sequence"/>
</dbReference>
<dbReference type="RefSeq" id="WP_262068574.1">
    <property type="nucleotide sequence ID" value="NZ_JAMXOC010000005.1"/>
</dbReference>
<dbReference type="CDD" id="cd12797">
    <property type="entry name" value="M23_peptidase"/>
    <property type="match status" value="1"/>
</dbReference>
<feature type="region of interest" description="Disordered" evidence="5">
    <location>
        <begin position="1"/>
        <end position="242"/>
    </location>
</feature>
<comment type="caution">
    <text evidence="8">The sequence shown here is derived from an EMBL/GenBank/DDBJ whole genome shotgun (WGS) entry which is preliminary data.</text>
</comment>
<proteinExistence type="inferred from homology"/>
<feature type="compositionally biased region" description="Basic and acidic residues" evidence="5">
    <location>
        <begin position="1"/>
        <end position="20"/>
    </location>
</feature>
<keyword evidence="3" id="KW-0378">Hydrolase</keyword>
<feature type="compositionally biased region" description="Polar residues" evidence="5">
    <location>
        <begin position="99"/>
        <end position="110"/>
    </location>
</feature>
<dbReference type="Gene3D" id="3.90.1720.10">
    <property type="entry name" value="endopeptidase domain like (from Nostoc punctiforme)"/>
    <property type="match status" value="1"/>
</dbReference>
<keyword evidence="9" id="KW-1185">Reference proteome</keyword>
<comment type="similarity">
    <text evidence="1">Belongs to the peptidase C40 family.</text>
</comment>
<feature type="compositionally biased region" description="Polar residues" evidence="5">
    <location>
        <begin position="23"/>
        <end position="54"/>
    </location>
</feature>
<protein>
    <submittedName>
        <fullName evidence="8">Peptidoglycan DD-metalloendopeptidase family protein</fullName>
    </submittedName>
</protein>
<sequence length="938" mass="102593">MSREFKSRDKKVQKMTKDGLVEINQSTGEESRISQRGQDFQLGRSQPESGSSFGSRPPADDGGRSHRGRHHPEPDAGTAAPSPYETGDHQEPEPDTGPTLHNEQPAQESRPSGDFSRGPVSSIPEGADSSVSSPKQRGTKYGQRFAQETARPDAAPEIRRTSDNLSPDTEPASPKQRGTKYSQRFAQEQAPADSPRSEPAPSKTAEPSAPSSGAKPSRLQFSKDELPPGAEPAPDKKLARARYKAEAASAKLDAAREKLPTKREIKIRRVYDEQKGKTKAKLEFEKRPLARGEQVFKPPAIVRKPAAAVKGGIGAAGRTAHLKLHQKIYQAEDENVGVKAGHRAEMAGEGALRMGRRAAGKAYRFAKDAPYRTVEKLEKQAVKANVKFSYRKALAENPQLKSNVLSRMMQKRKIQRAYAKAARDAKKAGKAAKKTGSAICNALKAVGGFVKRHPVVAGIVALILMLLFFIMSAFSSCSNMASGVMSGVVASSYVAEDADIDNAELSYTEWETDLYMEAMNAEADYPGYDEYRFNVGNISHDPFELMAYLTAVHQDFQYADVESDLRQIFGQQYQLTFTPEVEIRTRMVEKTRSVYDPVTGDYLGEETYEEEEEYEWHVLNVALAARSFSDVVSSMMDAEQAEMFEVYMQTKGNRQYLVNPFAFNWLPYVSDYYGWRVHPITGAKDYHKAIDIAVPLGTEILAGHDGVVTTATNHSSYGLYVVIEGEKGLVSKYAHCSQLLVSAGQEVKQGDVIAKVGSTGDSTGAHLHLEVIKNGQYLNPIFFSETGDDGSGRIPPGSPGGVSYPDYPGTPLGDGSYAALIAEAELHLGKRYVFGASGPANFDCSGYVSWVLDKSGVKPMSRTNAQGLFNMSTPVSPENAQPGDLIFFTGTYSTPNACSHVGIYVGGGQMIHCGDPIQYTSINSSYWQSHFYSFARIN</sequence>
<evidence type="ECO:0000313" key="9">
    <source>
        <dbReference type="Proteomes" id="UP001523565"/>
    </source>
</evidence>
<dbReference type="InterPro" id="IPR050570">
    <property type="entry name" value="Cell_wall_metabolism_enzyme"/>
</dbReference>
<name>A0ABT1EG80_9FIRM</name>
<keyword evidence="6" id="KW-0472">Membrane</keyword>
<dbReference type="InterPro" id="IPR016047">
    <property type="entry name" value="M23ase_b-sheet_dom"/>
</dbReference>
<reference evidence="8 9" key="1">
    <citation type="journal article" date="2022" name="Genome Biol. Evol.">
        <title>Host diet, physiology and behaviors set the stage for Lachnospiraceae cladogenesis.</title>
        <authorList>
            <person name="Vera-Ponce De Leon A."/>
            <person name="Schneider M."/>
            <person name="Jahnes B.C."/>
            <person name="Sadowski V."/>
            <person name="Camuy-Velez L.A."/>
            <person name="Duan J."/>
            <person name="Sabree Z.L."/>
        </authorList>
    </citation>
    <scope>NUCLEOTIDE SEQUENCE [LARGE SCALE GENOMIC DNA]</scope>
    <source>
        <strain evidence="8 9">PAL227</strain>
    </source>
</reference>
<dbReference type="PROSITE" id="PS51935">
    <property type="entry name" value="NLPC_P60"/>
    <property type="match status" value="1"/>
</dbReference>